<reference evidence="3 4" key="1">
    <citation type="submission" date="2016-10" db="EMBL/GenBank/DDBJ databases">
        <authorList>
            <person name="de Groot N.N."/>
        </authorList>
    </citation>
    <scope>NUCLEOTIDE SEQUENCE [LARGE SCALE GENOMIC DNA]</scope>
    <source>
        <strain evidence="3 4">Nl18</strain>
    </source>
</reference>
<dbReference type="RefSeq" id="WP_074743663.1">
    <property type="nucleotide sequence ID" value="NZ_FOCT01000001.1"/>
</dbReference>
<dbReference type="Proteomes" id="UP000183898">
    <property type="component" value="Unassembled WGS sequence"/>
</dbReference>
<dbReference type="InterPro" id="IPR013424">
    <property type="entry name" value="Ice-binding_C"/>
</dbReference>
<evidence type="ECO:0000313" key="4">
    <source>
        <dbReference type="Proteomes" id="UP000183898"/>
    </source>
</evidence>
<feature type="domain" description="Ice-binding protein C-terminal" evidence="2">
    <location>
        <begin position="353"/>
        <end position="377"/>
    </location>
</feature>
<evidence type="ECO:0000259" key="2">
    <source>
        <dbReference type="Pfam" id="PF07589"/>
    </source>
</evidence>
<dbReference type="NCBIfam" id="TIGR03118">
    <property type="entry name" value="PEPCTERM_chp_1"/>
    <property type="match status" value="1"/>
</dbReference>
<evidence type="ECO:0000256" key="1">
    <source>
        <dbReference type="SAM" id="SignalP"/>
    </source>
</evidence>
<dbReference type="Gene3D" id="2.120.10.30">
    <property type="entry name" value="TolB, C-terminal domain"/>
    <property type="match status" value="1"/>
</dbReference>
<feature type="chain" id="PRO_5010165734" evidence="1">
    <location>
        <begin position="29"/>
        <end position="380"/>
    </location>
</feature>
<accession>A0A1H8B5V7</accession>
<keyword evidence="1" id="KW-0732">Signal</keyword>
<dbReference type="EMBL" id="FOCT01000001">
    <property type="protein sequence ID" value="SEM77534.1"/>
    <property type="molecule type" value="Genomic_DNA"/>
</dbReference>
<name>A0A1H8B5V7_9PROT</name>
<proteinExistence type="predicted"/>
<organism evidence="3 4">
    <name type="scientific">Nitrosospira multiformis</name>
    <dbReference type="NCBI Taxonomy" id="1231"/>
    <lineage>
        <taxon>Bacteria</taxon>
        <taxon>Pseudomonadati</taxon>
        <taxon>Pseudomonadota</taxon>
        <taxon>Betaproteobacteria</taxon>
        <taxon>Nitrosomonadales</taxon>
        <taxon>Nitrosomonadaceae</taxon>
        <taxon>Nitrosospira</taxon>
    </lineage>
</organism>
<sequence>MRQIRSYLPSLAVIAGVVASLLTLPAGAVTFTPTNLVTDDQLAHAAQITDTGLKNAWGMSYAPGGPFWVSSTDGGTVRLYGVDPATQATAQRPLTVSIPGEGSVTGQVFNSTSSFGDNRFLFVSEDGTVSGWRPTLGTTGLIPAETLVPASPNNSYKGAAIGNTGGHDYLYAANFKAGTVDVHKGDAAAPPLTGSFTDPLGLPSGYAPFNVQNLNGSLYVTYALQNATKDDEVAGAGLGFVDQYTLNGDFVARVTSGGTLNAPWGLAVAPSSFGSAAGDLLVGNFGDGHINIYDPNTHTFLGQVLDANNHPVVIDGLWSISPGNDTMAGSSHLLYFTAGPDEETHGLFGVLTPVPEPSAYAMMLAGLGALTLLIRRRTLG</sequence>
<dbReference type="InterPro" id="IPR017549">
    <property type="entry name" value="APMV_L690"/>
</dbReference>
<protein>
    <submittedName>
        <fullName evidence="3">TIGR03118 family protein</fullName>
    </submittedName>
</protein>
<gene>
    <name evidence="3" type="ORF">SAMN05216404_101118</name>
</gene>
<feature type="signal peptide" evidence="1">
    <location>
        <begin position="1"/>
        <end position="28"/>
    </location>
</feature>
<dbReference type="SUPFAM" id="SSF75011">
    <property type="entry name" value="3-carboxy-cis,cis-mucoante lactonizing enzyme"/>
    <property type="match status" value="1"/>
</dbReference>
<dbReference type="AlphaFoldDB" id="A0A1H8B5V7"/>
<dbReference type="Pfam" id="PF07589">
    <property type="entry name" value="PEP-CTERM"/>
    <property type="match status" value="1"/>
</dbReference>
<evidence type="ECO:0000313" key="3">
    <source>
        <dbReference type="EMBL" id="SEM77534.1"/>
    </source>
</evidence>
<dbReference type="InterPro" id="IPR011042">
    <property type="entry name" value="6-blade_b-propeller_TolB-like"/>
</dbReference>
<dbReference type="NCBIfam" id="TIGR02595">
    <property type="entry name" value="PEP_CTERM"/>
    <property type="match status" value="1"/>
</dbReference>